<accession>W1YVW3</accession>
<evidence type="ECO:0000313" key="2">
    <source>
        <dbReference type="EMBL" id="ETJ45865.1"/>
    </source>
</evidence>
<sequence length="30" mass="3375">MTSYTDNTEAIGSEDRASVLAPVHDRLRRL</sequence>
<feature type="region of interest" description="Disordered" evidence="1">
    <location>
        <begin position="1"/>
        <end position="30"/>
    </location>
</feature>
<feature type="compositionally biased region" description="Polar residues" evidence="1">
    <location>
        <begin position="1"/>
        <end position="10"/>
    </location>
</feature>
<dbReference type="AlphaFoldDB" id="W1YVW3"/>
<feature type="non-terminal residue" evidence="2">
    <location>
        <position position="30"/>
    </location>
</feature>
<organism evidence="2">
    <name type="scientific">human gut metagenome</name>
    <dbReference type="NCBI Taxonomy" id="408170"/>
    <lineage>
        <taxon>unclassified sequences</taxon>
        <taxon>metagenomes</taxon>
        <taxon>organismal metagenomes</taxon>
    </lineage>
</organism>
<reference evidence="2" key="1">
    <citation type="submission" date="2013-12" db="EMBL/GenBank/DDBJ databases">
        <title>A Varibaculum cambriense genome reconstructed from a premature infant gut community with otherwise low bacterial novelty that shifts toward anaerobic metabolism during the third week of life.</title>
        <authorList>
            <person name="Brown C.T."/>
            <person name="Sharon I."/>
            <person name="Thomas B.C."/>
            <person name="Castelle C.J."/>
            <person name="Morowitz M.J."/>
            <person name="Banfield J.F."/>
        </authorList>
    </citation>
    <scope>NUCLEOTIDE SEQUENCE</scope>
</reference>
<comment type="caution">
    <text evidence="2">The sequence shown here is derived from an EMBL/GenBank/DDBJ whole genome shotgun (WGS) entry which is preliminary data.</text>
</comment>
<dbReference type="EMBL" id="AZMM01000158">
    <property type="protein sequence ID" value="ETJ45865.1"/>
    <property type="molecule type" value="Genomic_DNA"/>
</dbReference>
<name>W1YVW3_9ZZZZ</name>
<protein>
    <submittedName>
        <fullName evidence="2">Uncharacterized protein</fullName>
    </submittedName>
</protein>
<proteinExistence type="predicted"/>
<gene>
    <name evidence="2" type="ORF">Q604_UNBC00158G0001</name>
</gene>
<evidence type="ECO:0000256" key="1">
    <source>
        <dbReference type="SAM" id="MobiDB-lite"/>
    </source>
</evidence>